<proteinExistence type="predicted"/>
<dbReference type="SUPFAM" id="SSF48452">
    <property type="entry name" value="TPR-like"/>
    <property type="match status" value="1"/>
</dbReference>
<organism evidence="3 4">
    <name type="scientific">candidate division WOR-3 bacterium</name>
    <dbReference type="NCBI Taxonomy" id="2052148"/>
    <lineage>
        <taxon>Bacteria</taxon>
        <taxon>Bacteria division WOR-3</taxon>
    </lineage>
</organism>
<dbReference type="InterPro" id="IPR011990">
    <property type="entry name" value="TPR-like_helical_dom_sf"/>
</dbReference>
<gene>
    <name evidence="3" type="ORF">DCW38_06510</name>
</gene>
<keyword evidence="2" id="KW-0175">Coiled coil</keyword>
<dbReference type="SMART" id="SM00028">
    <property type="entry name" value="TPR"/>
    <property type="match status" value="3"/>
</dbReference>
<feature type="coiled-coil region" evidence="2">
    <location>
        <begin position="442"/>
        <end position="476"/>
    </location>
</feature>
<accession>A0A350HB99</accession>
<protein>
    <recommendedName>
        <fullName evidence="5">Tetratricopeptide repeat protein</fullName>
    </recommendedName>
</protein>
<dbReference type="Proteomes" id="UP000264062">
    <property type="component" value="Unassembled WGS sequence"/>
</dbReference>
<evidence type="ECO:0008006" key="5">
    <source>
        <dbReference type="Google" id="ProtNLM"/>
    </source>
</evidence>
<evidence type="ECO:0000256" key="2">
    <source>
        <dbReference type="SAM" id="Coils"/>
    </source>
</evidence>
<sequence>MRLKNVFIIILLLPVIAFASFAKTTDLLDIPTAAIMNNGELSGALYFSMASNFADDKVPFDYNIAFSYGLFDMFDISLNMFTLTDYTLGVQYNFVKPTANLPAVSFGIRNITYRQYIDASGGGDSINSGFADYSYTMRASDWFSIYVVATKDFKKFGKYTIGLGRGEFVGYGRGQYLSTAAFFDDQALTDGATEYMFGLFGGVEIPIIKNLNFLGEVTGRDVNMGLEYAIAGFNIAGGLTHAELFTAGDPTLRPRIDLGANYTYSFGTAVKKESNGYLIINIVDNATNKLLPAVITFEESTIKPISIASGYVKMQIKPGKYKIKIEANNYKWQKREFSISSSATSEINIKLNKKDDTETVNHDKAIALAKEAKEKLNKGDIAGALLKLDEAQKLSPDDPTVLAYMQEANTKKSQMIKTYKENALMYEQKGWAKSAISEWNSLLLLDKNNTEAKDHIKNLEKDANKTEVKKDDTVKTETKKIDPEKVYEEGYMAYLAGDYKTAIKKFEEVLKASPNHEKAQKYLDKAKKRL</sequence>
<dbReference type="AlphaFoldDB" id="A0A350HB99"/>
<dbReference type="Gene3D" id="2.60.40.1120">
    <property type="entry name" value="Carboxypeptidase-like, regulatory domain"/>
    <property type="match status" value="1"/>
</dbReference>
<dbReference type="InterPro" id="IPR019734">
    <property type="entry name" value="TPR_rpt"/>
</dbReference>
<name>A0A350HB99_UNCW3</name>
<evidence type="ECO:0000313" key="3">
    <source>
        <dbReference type="EMBL" id="HAV92815.1"/>
    </source>
</evidence>
<dbReference type="EMBL" id="DMZY01000190">
    <property type="protein sequence ID" value="HAV92815.1"/>
    <property type="molecule type" value="Genomic_DNA"/>
</dbReference>
<evidence type="ECO:0000256" key="1">
    <source>
        <dbReference type="PROSITE-ProRule" id="PRU00339"/>
    </source>
</evidence>
<dbReference type="Gene3D" id="1.25.40.10">
    <property type="entry name" value="Tetratricopeptide repeat domain"/>
    <property type="match status" value="2"/>
</dbReference>
<feature type="repeat" description="TPR" evidence="1">
    <location>
        <begin position="483"/>
        <end position="516"/>
    </location>
</feature>
<comment type="caution">
    <text evidence="3">The sequence shown here is derived from an EMBL/GenBank/DDBJ whole genome shotgun (WGS) entry which is preliminary data.</text>
</comment>
<reference evidence="3 4" key="1">
    <citation type="journal article" date="2018" name="Nat. Biotechnol.">
        <title>A standardized bacterial taxonomy based on genome phylogeny substantially revises the tree of life.</title>
        <authorList>
            <person name="Parks D.H."/>
            <person name="Chuvochina M."/>
            <person name="Waite D.W."/>
            <person name="Rinke C."/>
            <person name="Skarshewski A."/>
            <person name="Chaumeil P.A."/>
            <person name="Hugenholtz P."/>
        </authorList>
    </citation>
    <scope>NUCLEOTIDE SEQUENCE [LARGE SCALE GENOMIC DNA]</scope>
    <source>
        <strain evidence="3">UBA9956</strain>
    </source>
</reference>
<keyword evidence="1" id="KW-0802">TPR repeat</keyword>
<evidence type="ECO:0000313" key="4">
    <source>
        <dbReference type="Proteomes" id="UP000264062"/>
    </source>
</evidence>
<dbReference type="PROSITE" id="PS50005">
    <property type="entry name" value="TPR"/>
    <property type="match status" value="1"/>
</dbReference>